<keyword evidence="1" id="KW-0472">Membrane</keyword>
<evidence type="ECO:0000313" key="2">
    <source>
        <dbReference type="EMBL" id="SHF76750.1"/>
    </source>
</evidence>
<dbReference type="Proteomes" id="UP000184147">
    <property type="component" value="Unassembled WGS sequence"/>
</dbReference>
<keyword evidence="3" id="KW-1185">Reference proteome</keyword>
<keyword evidence="1" id="KW-1133">Transmembrane helix</keyword>
<dbReference type="AlphaFoldDB" id="A0A1M5EC67"/>
<reference evidence="2 3" key="1">
    <citation type="submission" date="2016-11" db="EMBL/GenBank/DDBJ databases">
        <authorList>
            <person name="Jaros S."/>
            <person name="Januszkiewicz K."/>
            <person name="Wedrychowicz H."/>
        </authorList>
    </citation>
    <scope>NUCLEOTIDE SEQUENCE [LARGE SCALE GENOMIC DNA]</scope>
    <source>
        <strain evidence="2 3">DSM 25660</strain>
    </source>
</reference>
<proteinExistence type="predicted"/>
<evidence type="ECO:0000313" key="3">
    <source>
        <dbReference type="Proteomes" id="UP000184147"/>
    </source>
</evidence>
<organism evidence="2 3">
    <name type="scientific">Flavobacterium fontis</name>
    <dbReference type="NCBI Taxonomy" id="1124188"/>
    <lineage>
        <taxon>Bacteria</taxon>
        <taxon>Pseudomonadati</taxon>
        <taxon>Bacteroidota</taxon>
        <taxon>Flavobacteriia</taxon>
        <taxon>Flavobacteriales</taxon>
        <taxon>Flavobacteriaceae</taxon>
        <taxon>Flavobacterium</taxon>
    </lineage>
</organism>
<accession>A0A1M5EC67</accession>
<keyword evidence="1" id="KW-0812">Transmembrane</keyword>
<feature type="transmembrane region" description="Helical" evidence="1">
    <location>
        <begin position="6"/>
        <end position="23"/>
    </location>
</feature>
<gene>
    <name evidence="2" type="ORF">SAMN05444377_11851</name>
</gene>
<dbReference type="EMBL" id="FQVQ01000018">
    <property type="protein sequence ID" value="SHF76750.1"/>
    <property type="molecule type" value="Genomic_DNA"/>
</dbReference>
<name>A0A1M5EC67_9FLAO</name>
<protein>
    <submittedName>
        <fullName evidence="2">Uncharacterized protein</fullName>
    </submittedName>
</protein>
<sequence length="67" mass="7708">MPLIDAHFGGFSIFLYLSIHLFAMQYQKNPITVIEQIEKLQSRGLRIDNLGKAAHFLSNISYSRQLI</sequence>
<evidence type="ECO:0000256" key="1">
    <source>
        <dbReference type="SAM" id="Phobius"/>
    </source>
</evidence>